<evidence type="ECO:0000313" key="11">
    <source>
        <dbReference type="EMBL" id="UPL48006.1"/>
    </source>
</evidence>
<dbReference type="Gene3D" id="3.30.1380.10">
    <property type="match status" value="1"/>
</dbReference>
<name>A0ABY4J597_9BACT</name>
<evidence type="ECO:0000256" key="1">
    <source>
        <dbReference type="ARBA" id="ARBA00001362"/>
    </source>
</evidence>
<dbReference type="Pfam" id="PF01427">
    <property type="entry name" value="Peptidase_M15"/>
    <property type="match status" value="1"/>
</dbReference>
<keyword evidence="8 10" id="KW-0961">Cell wall biogenesis/degradation</keyword>
<dbReference type="PANTHER" id="PTHR43126">
    <property type="entry name" value="D-ALANYL-D-ALANINE DIPEPTIDASE"/>
    <property type="match status" value="1"/>
</dbReference>
<evidence type="ECO:0000256" key="9">
    <source>
        <dbReference type="HAMAP-Rule" id="MF_01924"/>
    </source>
</evidence>
<evidence type="ECO:0000256" key="5">
    <source>
        <dbReference type="ARBA" id="ARBA00022833"/>
    </source>
</evidence>
<feature type="active site" description="Proton donor/acceptor" evidence="9">
    <location>
        <position position="185"/>
    </location>
</feature>
<protein>
    <recommendedName>
        <fullName evidence="9 10">D-alanyl-D-alanine dipeptidase</fullName>
        <shortName evidence="9 10">D-Ala-D-Ala dipeptidase</shortName>
        <ecNumber evidence="9 10">3.4.13.22</ecNumber>
    </recommendedName>
</protein>
<keyword evidence="6 9" id="KW-0224">Dipeptidase</keyword>
<dbReference type="CDD" id="cd14840">
    <property type="entry name" value="D-Ala-D-Ala_dipeptidase_Aad"/>
    <property type="match status" value="1"/>
</dbReference>
<comment type="cofactor">
    <cofactor evidence="9">
        <name>Zn(2+)</name>
        <dbReference type="ChEBI" id="CHEBI:29105"/>
    </cofactor>
    <text evidence="9">Binds 1 zinc ion per subunit.</text>
</comment>
<dbReference type="PANTHER" id="PTHR43126:SF1">
    <property type="entry name" value="D-ALANYL-D-ALANINE DIPEPTIDASE"/>
    <property type="match status" value="1"/>
</dbReference>
<dbReference type="HAMAP" id="MF_01924">
    <property type="entry name" value="A_A_dipeptidase"/>
    <property type="match status" value="1"/>
</dbReference>
<organism evidence="11 12">
    <name type="scientific">Hymenobacter sublimis</name>
    <dbReference type="NCBI Taxonomy" id="2933777"/>
    <lineage>
        <taxon>Bacteria</taxon>
        <taxon>Pseudomonadati</taxon>
        <taxon>Bacteroidota</taxon>
        <taxon>Cytophagia</taxon>
        <taxon>Cytophagales</taxon>
        <taxon>Hymenobacteraceae</taxon>
        <taxon>Hymenobacter</taxon>
    </lineage>
</organism>
<keyword evidence="3 9" id="KW-0479">Metal-binding</keyword>
<evidence type="ECO:0000256" key="4">
    <source>
        <dbReference type="ARBA" id="ARBA00022801"/>
    </source>
</evidence>
<dbReference type="InterPro" id="IPR009045">
    <property type="entry name" value="Zn_M74/Hedgehog-like"/>
</dbReference>
<feature type="binding site" evidence="9">
    <location>
        <position position="120"/>
    </location>
    <ligand>
        <name>Zn(2+)</name>
        <dbReference type="ChEBI" id="CHEBI:29105"/>
        <note>catalytic</note>
    </ligand>
</feature>
<evidence type="ECO:0000256" key="2">
    <source>
        <dbReference type="ARBA" id="ARBA00022670"/>
    </source>
</evidence>
<accession>A0ABY4J597</accession>
<evidence type="ECO:0000256" key="7">
    <source>
        <dbReference type="ARBA" id="ARBA00023049"/>
    </source>
</evidence>
<keyword evidence="2 9" id="KW-0645">Protease</keyword>
<dbReference type="Proteomes" id="UP000829647">
    <property type="component" value="Chromosome"/>
</dbReference>
<feature type="site" description="Transition state stabilizer" evidence="9">
    <location>
        <position position="93"/>
    </location>
</feature>
<comment type="similarity">
    <text evidence="9 10">Belongs to the peptidase M15D family.</text>
</comment>
<dbReference type="EMBL" id="CP095848">
    <property type="protein sequence ID" value="UPL48006.1"/>
    <property type="molecule type" value="Genomic_DNA"/>
</dbReference>
<comment type="catalytic activity">
    <reaction evidence="1 9 10">
        <text>D-alanyl-D-alanine + H2O = 2 D-alanine</text>
        <dbReference type="Rhea" id="RHEA:20661"/>
        <dbReference type="ChEBI" id="CHEBI:15377"/>
        <dbReference type="ChEBI" id="CHEBI:57416"/>
        <dbReference type="ChEBI" id="CHEBI:57822"/>
        <dbReference type="EC" id="3.4.13.22"/>
    </reaction>
</comment>
<evidence type="ECO:0000256" key="3">
    <source>
        <dbReference type="ARBA" id="ARBA00022723"/>
    </source>
</evidence>
<feature type="binding site" evidence="9">
    <location>
        <position position="188"/>
    </location>
    <ligand>
        <name>Zn(2+)</name>
        <dbReference type="ChEBI" id="CHEBI:29105"/>
        <note>catalytic</note>
    </ligand>
</feature>
<dbReference type="PIRSF" id="PIRSF026671">
    <property type="entry name" value="AA_dipeptidase"/>
    <property type="match status" value="1"/>
</dbReference>
<gene>
    <name evidence="11" type="ORF">MWH26_12490</name>
</gene>
<proteinExistence type="inferred from homology"/>
<keyword evidence="4 9" id="KW-0378">Hydrolase</keyword>
<evidence type="ECO:0000256" key="8">
    <source>
        <dbReference type="ARBA" id="ARBA00023316"/>
    </source>
</evidence>
<comment type="function">
    <text evidence="9 10">Catalyzes hydrolysis of the D-alanyl-D-alanine dipeptide.</text>
</comment>
<feature type="binding site" evidence="9">
    <location>
        <position position="127"/>
    </location>
    <ligand>
        <name>Zn(2+)</name>
        <dbReference type="ChEBI" id="CHEBI:29105"/>
        <note>catalytic</note>
    </ligand>
</feature>
<dbReference type="RefSeq" id="WP_247974551.1">
    <property type="nucleotide sequence ID" value="NZ_CP095848.1"/>
</dbReference>
<dbReference type="InterPro" id="IPR000755">
    <property type="entry name" value="A_A_dipeptidase"/>
</dbReference>
<keyword evidence="12" id="KW-1185">Reference proteome</keyword>
<dbReference type="EC" id="3.4.13.22" evidence="9 10"/>
<dbReference type="SUPFAM" id="SSF55166">
    <property type="entry name" value="Hedgehog/DD-peptidase"/>
    <property type="match status" value="1"/>
</dbReference>
<keyword evidence="7 9" id="KW-0482">Metalloprotease</keyword>
<evidence type="ECO:0000313" key="12">
    <source>
        <dbReference type="Proteomes" id="UP000829647"/>
    </source>
</evidence>
<evidence type="ECO:0000256" key="10">
    <source>
        <dbReference type="PIRNR" id="PIRNR026671"/>
    </source>
</evidence>
<keyword evidence="5 9" id="KW-0862">Zinc</keyword>
<evidence type="ECO:0000256" key="6">
    <source>
        <dbReference type="ARBA" id="ARBA00022997"/>
    </source>
</evidence>
<reference evidence="11 12" key="1">
    <citation type="submission" date="2022-04" db="EMBL/GenBank/DDBJ databases">
        <title>Hymenobacter sp. isolated from the air.</title>
        <authorList>
            <person name="Won M."/>
            <person name="Lee C.-M."/>
            <person name="Woen H.-Y."/>
            <person name="Kwon S.-W."/>
        </authorList>
    </citation>
    <scope>NUCLEOTIDE SEQUENCE [LARGE SCALE GENOMIC DNA]</scope>
    <source>
        <strain evidence="12">5516 S-25</strain>
    </source>
</reference>
<sequence length="210" mass="24001">MSANPFGLVLISSPEEYHQRVAADAEHQLVNLLDLIPDLVLDIRYATSRNLLGEAVYPSAKAYLRRPVAEALQRVQQALARQGLGLCVYDAYRPYSVTVRFYEHIRDENFAAPPWRGSRHNRGCSVDVGLVEQATGRHLPLPTDFDELKPASHATFSALPNHVILNRSTLLAAMKRQGFVNYPKEWWHFDFHRWADFDLLDLSFEALDMR</sequence>